<dbReference type="PANTHER" id="PTHR48041:SF91">
    <property type="entry name" value="ABC TRANSPORTER G FAMILY MEMBER 28"/>
    <property type="match status" value="1"/>
</dbReference>
<proteinExistence type="predicted"/>
<dbReference type="InterPro" id="IPR003593">
    <property type="entry name" value="AAA+_ATPase"/>
</dbReference>
<evidence type="ECO:0000259" key="10">
    <source>
        <dbReference type="PROSITE" id="PS50893"/>
    </source>
</evidence>
<dbReference type="InterPro" id="IPR027417">
    <property type="entry name" value="P-loop_NTPase"/>
</dbReference>
<evidence type="ECO:0000256" key="2">
    <source>
        <dbReference type="ARBA" id="ARBA00022448"/>
    </source>
</evidence>
<dbReference type="InterPro" id="IPR003439">
    <property type="entry name" value="ABC_transporter-like_ATP-bd"/>
</dbReference>
<feature type="transmembrane region" description="Helical" evidence="9">
    <location>
        <begin position="226"/>
        <end position="248"/>
    </location>
</feature>
<dbReference type="KEGG" id="ehx:EMIHUDRAFT_104215"/>
<feature type="region of interest" description="Disordered" evidence="8">
    <location>
        <begin position="762"/>
        <end position="796"/>
    </location>
</feature>
<dbReference type="Gene3D" id="3.40.50.300">
    <property type="entry name" value="P-loop containing nucleotide triphosphate hydrolases"/>
    <property type="match status" value="1"/>
</dbReference>
<dbReference type="HOGENOM" id="CLU_350024_0_0_1"/>
<comment type="subcellular location">
    <subcellularLocation>
        <location evidence="1">Membrane</location>
        <topology evidence="1">Multi-pass membrane protein</topology>
    </subcellularLocation>
</comment>
<protein>
    <recommendedName>
        <fullName evidence="10">ABC transporter domain-containing protein</fullName>
    </recommendedName>
</protein>
<dbReference type="PROSITE" id="PS50893">
    <property type="entry name" value="ABC_TRANSPORTER_2"/>
    <property type="match status" value="1"/>
</dbReference>
<keyword evidence="5" id="KW-0067">ATP-binding</keyword>
<feature type="transmembrane region" description="Helical" evidence="9">
    <location>
        <begin position="170"/>
        <end position="192"/>
    </location>
</feature>
<dbReference type="GO" id="GO:0005524">
    <property type="term" value="F:ATP binding"/>
    <property type="evidence" value="ECO:0007669"/>
    <property type="project" value="UniProtKB-KW"/>
</dbReference>
<evidence type="ECO:0000256" key="4">
    <source>
        <dbReference type="ARBA" id="ARBA00022741"/>
    </source>
</evidence>
<evidence type="ECO:0000256" key="5">
    <source>
        <dbReference type="ARBA" id="ARBA00022840"/>
    </source>
</evidence>
<dbReference type="GeneID" id="17258520"/>
<keyword evidence="6 9" id="KW-1133">Transmembrane helix</keyword>
<feature type="region of interest" description="Disordered" evidence="8">
    <location>
        <begin position="543"/>
        <end position="584"/>
    </location>
</feature>
<dbReference type="GO" id="GO:0016887">
    <property type="term" value="F:ATP hydrolysis activity"/>
    <property type="evidence" value="ECO:0007669"/>
    <property type="project" value="InterPro"/>
</dbReference>
<dbReference type="EnsemblProtists" id="EOD12335">
    <property type="protein sequence ID" value="EOD12335"/>
    <property type="gene ID" value="EMIHUDRAFT_104215"/>
</dbReference>
<feature type="compositionally biased region" description="Low complexity" evidence="8">
    <location>
        <begin position="359"/>
        <end position="369"/>
    </location>
</feature>
<keyword evidence="3 9" id="KW-0812">Transmembrane</keyword>
<feature type="compositionally biased region" description="Basic residues" evidence="8">
    <location>
        <begin position="570"/>
        <end position="580"/>
    </location>
</feature>
<dbReference type="RefSeq" id="XP_005764764.1">
    <property type="nucleotide sequence ID" value="XM_005764707.1"/>
</dbReference>
<dbReference type="PROSITE" id="PS00211">
    <property type="entry name" value="ABC_TRANSPORTER_1"/>
    <property type="match status" value="1"/>
</dbReference>
<dbReference type="eggNOG" id="KOG0061">
    <property type="taxonomic scope" value="Eukaryota"/>
</dbReference>
<evidence type="ECO:0000313" key="11">
    <source>
        <dbReference type="EnsemblProtists" id="EOD12335"/>
    </source>
</evidence>
<evidence type="ECO:0000256" key="9">
    <source>
        <dbReference type="SAM" id="Phobius"/>
    </source>
</evidence>
<dbReference type="InterPro" id="IPR050352">
    <property type="entry name" value="ABCG_transporters"/>
</dbReference>
<evidence type="ECO:0000256" key="6">
    <source>
        <dbReference type="ARBA" id="ARBA00022989"/>
    </source>
</evidence>
<evidence type="ECO:0000256" key="8">
    <source>
        <dbReference type="SAM" id="MobiDB-lite"/>
    </source>
</evidence>
<dbReference type="Pfam" id="PF00005">
    <property type="entry name" value="ABC_tran"/>
    <property type="match status" value="1"/>
</dbReference>
<dbReference type="GO" id="GO:0042626">
    <property type="term" value="F:ATPase-coupled transmembrane transporter activity"/>
    <property type="evidence" value="ECO:0007669"/>
    <property type="project" value="TreeGrafter"/>
</dbReference>
<feature type="compositionally biased region" description="Polar residues" evidence="8">
    <location>
        <begin position="762"/>
        <end position="775"/>
    </location>
</feature>
<dbReference type="SUPFAM" id="SSF52540">
    <property type="entry name" value="P-loop containing nucleoside triphosphate hydrolases"/>
    <property type="match status" value="1"/>
</dbReference>
<feature type="domain" description="ABC transporter" evidence="10">
    <location>
        <begin position="283"/>
        <end position="561"/>
    </location>
</feature>
<keyword evidence="12" id="KW-1185">Reference proteome</keyword>
<name>A0A0D3IM50_EMIH1</name>
<feature type="region of interest" description="Disordered" evidence="8">
    <location>
        <begin position="75"/>
        <end position="117"/>
    </location>
</feature>
<keyword evidence="2" id="KW-0813">Transport</keyword>
<keyword evidence="7 9" id="KW-0472">Membrane</keyword>
<feature type="compositionally biased region" description="Polar residues" evidence="8">
    <location>
        <begin position="543"/>
        <end position="561"/>
    </location>
</feature>
<evidence type="ECO:0000256" key="3">
    <source>
        <dbReference type="ARBA" id="ARBA00022692"/>
    </source>
</evidence>
<dbReference type="AlphaFoldDB" id="A0A0D3IM50"/>
<reference evidence="11" key="2">
    <citation type="submission" date="2024-10" db="UniProtKB">
        <authorList>
            <consortium name="EnsemblProtists"/>
        </authorList>
    </citation>
    <scope>IDENTIFICATION</scope>
</reference>
<dbReference type="SMART" id="SM00382">
    <property type="entry name" value="AAA"/>
    <property type="match status" value="1"/>
</dbReference>
<organism evidence="11 12">
    <name type="scientific">Emiliania huxleyi (strain CCMP1516)</name>
    <dbReference type="NCBI Taxonomy" id="280463"/>
    <lineage>
        <taxon>Eukaryota</taxon>
        <taxon>Haptista</taxon>
        <taxon>Haptophyta</taxon>
        <taxon>Prymnesiophyceae</taxon>
        <taxon>Isochrysidales</taxon>
        <taxon>Noelaerhabdaceae</taxon>
        <taxon>Emiliania</taxon>
    </lineage>
</organism>
<feature type="region of interest" description="Disordered" evidence="8">
    <location>
        <begin position="351"/>
        <end position="373"/>
    </location>
</feature>
<sequence>MRNVSSLSLAARSARSSLTAISILRPPILQACSLVGMDEYTASSPLVTNDAARHDSTAHSSDDTGVQPLVAVRGDAMPPHMVSPTGGSGRHSEPLSEPSTELARPTVTPGHRRQGSRALERLTDTVAPAAAATAAAVSGAVKAVGASLPDPISLLMPSSRRANDTSSLRWWLGTLVSATAFVLGAFFAGGALSCWGSDYERGCATQAVNLPDHGVETEMKLLDSVVLLYLGLCLLGGGGGGLASRLYLLRRRAQIVARVTERLMAGLKRSMDLVHDPSLRLALSFEGLSYRLPSGEAVLTDACGEVLPGELTALMGPSGCGKSTLINLLSGKLTPSSGSIRLNGVEREEELPPAAHAVTSRSAPSGRPARSTREEDVLLPTLTVTESLWVSARLRLPAETPASQLNEWVVRLVDLLGLTHVKDAAIGDVARSGLLPGGEGGPARGLSGGQRKRVNVGVELAADPSLLFLDEPTSGLDSTAALELCPHKLLLLDPSGRTVYMGPTEAAADHFCSLGFRAAFESSRENVADLLLDAISGAIRPSEQTAAPSDQQTPHGASQPLTPSPLSRGRGPRPHHRREGRRLGAARSLDLAEAWRAARADTAAGAAAAAAELGAVQSPRRRATRAAAEMSTLDRRLRHHHGRRTASGCRQLVLFVWRSAVQHARDGGTLLRNAAIVGVAGTLLGFLYEGTLEKAVCAHVQDIPFPNGPHAWEPTSSPSAAAGSSRWKWSPRRSSVMRGAVAGSSAQLTSWVWSSAADMSMTSTRRPSASDSATISGCPPYAGDHHSGAGLPPPCPGSIWAIRAQ</sequence>
<dbReference type="PANTHER" id="PTHR48041">
    <property type="entry name" value="ABC TRANSPORTER G FAMILY MEMBER 28"/>
    <property type="match status" value="1"/>
</dbReference>
<accession>A0A0D3IM50</accession>
<dbReference type="GO" id="GO:0016020">
    <property type="term" value="C:membrane"/>
    <property type="evidence" value="ECO:0007669"/>
    <property type="project" value="UniProtKB-SubCell"/>
</dbReference>
<evidence type="ECO:0000256" key="1">
    <source>
        <dbReference type="ARBA" id="ARBA00004141"/>
    </source>
</evidence>
<dbReference type="InterPro" id="IPR017871">
    <property type="entry name" value="ABC_transporter-like_CS"/>
</dbReference>
<keyword evidence="4" id="KW-0547">Nucleotide-binding</keyword>
<dbReference type="PaxDb" id="2903-EOD12335"/>
<evidence type="ECO:0000313" key="12">
    <source>
        <dbReference type="Proteomes" id="UP000013827"/>
    </source>
</evidence>
<dbReference type="Proteomes" id="UP000013827">
    <property type="component" value="Unassembled WGS sequence"/>
</dbReference>
<evidence type="ECO:0000256" key="7">
    <source>
        <dbReference type="ARBA" id="ARBA00023136"/>
    </source>
</evidence>
<reference evidence="12" key="1">
    <citation type="journal article" date="2013" name="Nature">
        <title>Pan genome of the phytoplankton Emiliania underpins its global distribution.</title>
        <authorList>
            <person name="Read B.A."/>
            <person name="Kegel J."/>
            <person name="Klute M.J."/>
            <person name="Kuo A."/>
            <person name="Lefebvre S.C."/>
            <person name="Maumus F."/>
            <person name="Mayer C."/>
            <person name="Miller J."/>
            <person name="Monier A."/>
            <person name="Salamov A."/>
            <person name="Young J."/>
            <person name="Aguilar M."/>
            <person name="Claverie J.M."/>
            <person name="Frickenhaus S."/>
            <person name="Gonzalez K."/>
            <person name="Herman E.K."/>
            <person name="Lin Y.C."/>
            <person name="Napier J."/>
            <person name="Ogata H."/>
            <person name="Sarno A.F."/>
            <person name="Shmutz J."/>
            <person name="Schroeder D."/>
            <person name="de Vargas C."/>
            <person name="Verret F."/>
            <person name="von Dassow P."/>
            <person name="Valentin K."/>
            <person name="Van de Peer Y."/>
            <person name="Wheeler G."/>
            <person name="Dacks J.B."/>
            <person name="Delwiche C.F."/>
            <person name="Dyhrman S.T."/>
            <person name="Glockner G."/>
            <person name="John U."/>
            <person name="Richards T."/>
            <person name="Worden A.Z."/>
            <person name="Zhang X."/>
            <person name="Grigoriev I.V."/>
            <person name="Allen A.E."/>
            <person name="Bidle K."/>
            <person name="Borodovsky M."/>
            <person name="Bowler C."/>
            <person name="Brownlee C."/>
            <person name="Cock J.M."/>
            <person name="Elias M."/>
            <person name="Gladyshev V.N."/>
            <person name="Groth M."/>
            <person name="Guda C."/>
            <person name="Hadaegh A."/>
            <person name="Iglesias-Rodriguez M.D."/>
            <person name="Jenkins J."/>
            <person name="Jones B.M."/>
            <person name="Lawson T."/>
            <person name="Leese F."/>
            <person name="Lindquist E."/>
            <person name="Lobanov A."/>
            <person name="Lomsadze A."/>
            <person name="Malik S.B."/>
            <person name="Marsh M.E."/>
            <person name="Mackinder L."/>
            <person name="Mock T."/>
            <person name="Mueller-Roeber B."/>
            <person name="Pagarete A."/>
            <person name="Parker M."/>
            <person name="Probert I."/>
            <person name="Quesneville H."/>
            <person name="Raines C."/>
            <person name="Rensing S.A."/>
            <person name="Riano-Pachon D.M."/>
            <person name="Richier S."/>
            <person name="Rokitta S."/>
            <person name="Shiraiwa Y."/>
            <person name="Soanes D.M."/>
            <person name="van der Giezen M."/>
            <person name="Wahlund T.M."/>
            <person name="Williams B."/>
            <person name="Wilson W."/>
            <person name="Wolfe G."/>
            <person name="Wurch L.L."/>
        </authorList>
    </citation>
    <scope>NUCLEOTIDE SEQUENCE</scope>
</reference>